<gene>
    <name evidence="4" type="ORF">SAMN05216474_2773</name>
</gene>
<evidence type="ECO:0000313" key="5">
    <source>
        <dbReference type="Proteomes" id="UP000236454"/>
    </source>
</evidence>
<proteinExistence type="predicted"/>
<dbReference type="InterPro" id="IPR007492">
    <property type="entry name" value="LytTR_DNA-bd_dom"/>
</dbReference>
<dbReference type="Gene3D" id="3.40.50.2300">
    <property type="match status" value="1"/>
</dbReference>
<dbReference type="EMBL" id="FPAS01000005">
    <property type="protein sequence ID" value="SFT85832.1"/>
    <property type="molecule type" value="Genomic_DNA"/>
</dbReference>
<feature type="domain" description="Response regulatory" evidence="2">
    <location>
        <begin position="2"/>
        <end position="115"/>
    </location>
</feature>
<feature type="modified residue" description="4-aspartylphosphate" evidence="1">
    <location>
        <position position="54"/>
    </location>
</feature>
<dbReference type="AlphaFoldDB" id="A0A1I7BFD8"/>
<keyword evidence="1" id="KW-0597">Phosphoprotein</keyword>
<dbReference type="GO" id="GO:0000156">
    <property type="term" value="F:phosphorelay response regulator activity"/>
    <property type="evidence" value="ECO:0007669"/>
    <property type="project" value="InterPro"/>
</dbReference>
<evidence type="ECO:0000259" key="2">
    <source>
        <dbReference type="PROSITE" id="PS50110"/>
    </source>
</evidence>
<dbReference type="OrthoDB" id="2168082at2"/>
<dbReference type="SMART" id="SM00448">
    <property type="entry name" value="REC"/>
    <property type="match status" value="1"/>
</dbReference>
<dbReference type="PANTHER" id="PTHR37299:SF1">
    <property type="entry name" value="STAGE 0 SPORULATION PROTEIN A HOMOLOG"/>
    <property type="match status" value="1"/>
</dbReference>
<feature type="domain" description="HTH LytTR-type" evidence="3">
    <location>
        <begin position="137"/>
        <end position="239"/>
    </location>
</feature>
<reference evidence="4 5" key="1">
    <citation type="submission" date="2016-10" db="EMBL/GenBank/DDBJ databases">
        <authorList>
            <person name="de Groot N.N."/>
        </authorList>
    </citation>
    <scope>NUCLEOTIDE SEQUENCE [LARGE SCALE GENOMIC DNA]</scope>
    <source>
        <strain evidence="4 5">CGMCC 1.7005</strain>
    </source>
</reference>
<accession>A0A1I7BFD8</accession>
<dbReference type="Pfam" id="PF00072">
    <property type="entry name" value="Response_reg"/>
    <property type="match status" value="1"/>
</dbReference>
<dbReference type="RefSeq" id="WP_090251818.1">
    <property type="nucleotide sequence ID" value="NZ_FPAS01000005.1"/>
</dbReference>
<evidence type="ECO:0000256" key="1">
    <source>
        <dbReference type="PROSITE-ProRule" id="PRU00169"/>
    </source>
</evidence>
<sequence>MKAVIIDDMEAARTALKADLESYCPDIEIIGEAQGVVSGAKLIKEVSPELVFLDVQMPDGSGFDLLEILPQLDFDVIFTTASDAYALKAFKVSAVDYLMKPIDPDDLMEAVKRAKDQNNSSERLSLLKENMQGSKKIALNTLEKIQIVNIEDIIRCESSVNYTTFYFMDGTKLLVTKTLKEFDKMLSEYNFFRVHQSHLINTEFIKEFLKTNGELVMKDGTKVPVSTRKKAQVMEMLNNL</sequence>
<dbReference type="Proteomes" id="UP000236454">
    <property type="component" value="Unassembled WGS sequence"/>
</dbReference>
<organism evidence="4 5">
    <name type="scientific">Lishizhenia tianjinensis</name>
    <dbReference type="NCBI Taxonomy" id="477690"/>
    <lineage>
        <taxon>Bacteria</taxon>
        <taxon>Pseudomonadati</taxon>
        <taxon>Bacteroidota</taxon>
        <taxon>Flavobacteriia</taxon>
        <taxon>Flavobacteriales</taxon>
        <taxon>Crocinitomicaceae</taxon>
        <taxon>Lishizhenia</taxon>
    </lineage>
</organism>
<evidence type="ECO:0000259" key="3">
    <source>
        <dbReference type="PROSITE" id="PS50930"/>
    </source>
</evidence>
<dbReference type="InterPro" id="IPR001789">
    <property type="entry name" value="Sig_transdc_resp-reg_receiver"/>
</dbReference>
<dbReference type="InterPro" id="IPR011006">
    <property type="entry name" value="CheY-like_superfamily"/>
</dbReference>
<dbReference type="InterPro" id="IPR046947">
    <property type="entry name" value="LytR-like"/>
</dbReference>
<protein>
    <submittedName>
        <fullName evidence="4">Two component transcriptional regulator, LytTR family</fullName>
    </submittedName>
</protein>
<dbReference type="SUPFAM" id="SSF52172">
    <property type="entry name" value="CheY-like"/>
    <property type="match status" value="1"/>
</dbReference>
<dbReference type="PANTHER" id="PTHR37299">
    <property type="entry name" value="TRANSCRIPTIONAL REGULATOR-RELATED"/>
    <property type="match status" value="1"/>
</dbReference>
<dbReference type="Pfam" id="PF04397">
    <property type="entry name" value="LytTR"/>
    <property type="match status" value="1"/>
</dbReference>
<dbReference type="SMART" id="SM00850">
    <property type="entry name" value="LytTR"/>
    <property type="match status" value="1"/>
</dbReference>
<name>A0A1I7BFD8_9FLAO</name>
<dbReference type="GO" id="GO:0003677">
    <property type="term" value="F:DNA binding"/>
    <property type="evidence" value="ECO:0007669"/>
    <property type="project" value="InterPro"/>
</dbReference>
<dbReference type="PROSITE" id="PS50110">
    <property type="entry name" value="RESPONSE_REGULATORY"/>
    <property type="match status" value="1"/>
</dbReference>
<evidence type="ECO:0000313" key="4">
    <source>
        <dbReference type="EMBL" id="SFT85832.1"/>
    </source>
</evidence>
<dbReference type="Gene3D" id="2.40.50.1020">
    <property type="entry name" value="LytTr DNA-binding domain"/>
    <property type="match status" value="1"/>
</dbReference>
<dbReference type="STRING" id="477690.SAMN05216474_2773"/>
<dbReference type="PROSITE" id="PS50930">
    <property type="entry name" value="HTH_LYTTR"/>
    <property type="match status" value="1"/>
</dbReference>
<keyword evidence="5" id="KW-1185">Reference proteome</keyword>